<dbReference type="Proteomes" id="UP000799118">
    <property type="component" value="Unassembled WGS sequence"/>
</dbReference>
<dbReference type="AlphaFoldDB" id="A0A6A4HKB4"/>
<feature type="compositionally biased region" description="Polar residues" evidence="1">
    <location>
        <begin position="748"/>
        <end position="763"/>
    </location>
</feature>
<dbReference type="Gene3D" id="2.60.40.640">
    <property type="match status" value="1"/>
</dbReference>
<evidence type="ECO:0000313" key="2">
    <source>
        <dbReference type="EMBL" id="KAE9398453.1"/>
    </source>
</evidence>
<sequence>MADLGLDISSVSQRNASRNVSINGGSSLRSASSMHGLLQAEQGEAMVELDVGNGTSGFKEGSRIIPQSMDSCTDSLRSSESSVISQDWSPEKASLSRHGTLLSTNATPSRNAAELKSVLGNANARLKARRFYSKLRARVEVDVIPETNIFVQGGYINGLVRIRIRDRLRKESGVFISDGKIRVVGFECIQNEEKRHTFYQQSVLLSAASPSSEYLYDSPPDNEGFYAAKEGVHVLPFSMYLTLGGGEGSPKGTIAPHNGIAVRYIVMISVKLKEIETDRRSIAHFYRDCEIWPRLNPSAILAPAAQLIRQSTAKTLFMGGSGKVGLTASLHRVYWVAGQHATALHCDIQTKSSLDVDESDEHDADACQTSTVQKQVAESILEMGQRDPTRGHAGAKGWWAGVGADDTRDFCHFLSLPSDALSIPRARLLEVAYNIRVTISAGPLSSNLHVLLPIRIINFHSNLPPEIDDIPEENDYAPPTLNGRILGSLSEDDTADAEYDDNISHGTDNESASACSFSSRSSISDDSQSRQLGNTTASDDNDDFVQQAITSLKVDTTYGERGGRFADLYYTSAPEVLDSEADLAASENELAETATPRPPQNESRLVSPHSSTSSIPDLARSKPRGPSSFAERVQQKLQAKEDLPTVDSNHDFDTVMLLNLYRRHILLLCSLPSLPSTRTNYPFPADAHPPKEIPDEVEILDEEGQQYEDSGEPRSPFAEIARKTSELSLASHDVGPKTGSRMLPTPPSSSTADFPSRSGSSALMGSAVDDSSSASDATDIQPDHEPSAQIRQELIEDAITKTPKQPATVRARSHTLSIAPSHSKDSPASVDRSPLKASVGGGNSVKDRIRMLEEKPERRWVWRIVVRFDH</sequence>
<accession>A0A6A4HKB4</accession>
<dbReference type="OrthoDB" id="298939at2759"/>
<name>A0A6A4HKB4_9AGAR</name>
<reference evidence="2" key="1">
    <citation type="journal article" date="2019" name="Environ. Microbiol.">
        <title>Fungal ecological strategies reflected in gene transcription - a case study of two litter decomposers.</title>
        <authorList>
            <person name="Barbi F."/>
            <person name="Kohler A."/>
            <person name="Barry K."/>
            <person name="Baskaran P."/>
            <person name="Daum C."/>
            <person name="Fauchery L."/>
            <person name="Ihrmark K."/>
            <person name="Kuo A."/>
            <person name="LaButti K."/>
            <person name="Lipzen A."/>
            <person name="Morin E."/>
            <person name="Grigoriev I.V."/>
            <person name="Henrissat B."/>
            <person name="Lindahl B."/>
            <person name="Martin F."/>
        </authorList>
    </citation>
    <scope>NUCLEOTIDE SEQUENCE</scope>
    <source>
        <strain evidence="2">JB14</strain>
    </source>
</reference>
<dbReference type="InterPro" id="IPR014752">
    <property type="entry name" value="Arrestin-like_C"/>
</dbReference>
<feature type="non-terminal residue" evidence="2">
    <location>
        <position position="870"/>
    </location>
</feature>
<evidence type="ECO:0000313" key="3">
    <source>
        <dbReference type="Proteomes" id="UP000799118"/>
    </source>
</evidence>
<evidence type="ECO:0008006" key="4">
    <source>
        <dbReference type="Google" id="ProtNLM"/>
    </source>
</evidence>
<organism evidence="2 3">
    <name type="scientific">Gymnopus androsaceus JB14</name>
    <dbReference type="NCBI Taxonomy" id="1447944"/>
    <lineage>
        <taxon>Eukaryota</taxon>
        <taxon>Fungi</taxon>
        <taxon>Dikarya</taxon>
        <taxon>Basidiomycota</taxon>
        <taxon>Agaricomycotina</taxon>
        <taxon>Agaricomycetes</taxon>
        <taxon>Agaricomycetidae</taxon>
        <taxon>Agaricales</taxon>
        <taxon>Marasmiineae</taxon>
        <taxon>Omphalotaceae</taxon>
        <taxon>Gymnopus</taxon>
    </lineage>
</organism>
<feature type="compositionally biased region" description="Low complexity" evidence="1">
    <location>
        <begin position="511"/>
        <end position="531"/>
    </location>
</feature>
<protein>
    <recommendedName>
        <fullName evidence="4">Arrestin C-terminal-like domain-containing protein</fullName>
    </recommendedName>
</protein>
<feature type="compositionally biased region" description="Low complexity" evidence="1">
    <location>
        <begin position="766"/>
        <end position="777"/>
    </location>
</feature>
<feature type="region of interest" description="Disordered" evidence="1">
    <location>
        <begin position="494"/>
        <end position="541"/>
    </location>
</feature>
<evidence type="ECO:0000256" key="1">
    <source>
        <dbReference type="SAM" id="MobiDB-lite"/>
    </source>
</evidence>
<feature type="compositionally biased region" description="Polar residues" evidence="1">
    <location>
        <begin position="600"/>
        <end position="615"/>
    </location>
</feature>
<dbReference type="EMBL" id="ML769482">
    <property type="protein sequence ID" value="KAE9398453.1"/>
    <property type="molecule type" value="Genomic_DNA"/>
</dbReference>
<feature type="region of interest" description="Disordered" evidence="1">
    <location>
        <begin position="587"/>
        <end position="630"/>
    </location>
</feature>
<keyword evidence="3" id="KW-1185">Reference proteome</keyword>
<feature type="region of interest" description="Disordered" evidence="1">
    <location>
        <begin position="725"/>
        <end position="843"/>
    </location>
</feature>
<gene>
    <name evidence="2" type="ORF">BT96DRAFT_1020110</name>
</gene>
<proteinExistence type="predicted"/>